<dbReference type="RefSeq" id="WP_160334867.1">
    <property type="nucleotide sequence ID" value="NZ_CALPCV010000013.1"/>
</dbReference>
<dbReference type="PROSITE" id="PS51257">
    <property type="entry name" value="PROKAR_LIPOPROTEIN"/>
    <property type="match status" value="1"/>
</dbReference>
<evidence type="ECO:0000256" key="1">
    <source>
        <dbReference type="SAM" id="SignalP"/>
    </source>
</evidence>
<name>A0A6L6YI90_9BURK</name>
<keyword evidence="1" id="KW-0732">Signal</keyword>
<dbReference type="Proteomes" id="UP000472580">
    <property type="component" value="Unassembled WGS sequence"/>
</dbReference>
<dbReference type="SUPFAM" id="SSF52833">
    <property type="entry name" value="Thioredoxin-like"/>
    <property type="match status" value="1"/>
</dbReference>
<gene>
    <name evidence="2" type="ORF">E5987_04325</name>
</gene>
<dbReference type="InterPro" id="IPR036249">
    <property type="entry name" value="Thioredoxin-like_sf"/>
</dbReference>
<dbReference type="AlphaFoldDB" id="A0A6L6YI90"/>
<keyword evidence="3" id="KW-1185">Reference proteome</keyword>
<dbReference type="InterPro" id="IPR039555">
    <property type="entry name" value="TraF/TrbB"/>
</dbReference>
<proteinExistence type="predicted"/>
<feature type="signal peptide" evidence="1">
    <location>
        <begin position="1"/>
        <end position="22"/>
    </location>
</feature>
<dbReference type="Gene3D" id="3.40.30.10">
    <property type="entry name" value="Glutaredoxin"/>
    <property type="match status" value="1"/>
</dbReference>
<sequence length="274" mass="30961">MKLHKLSLLTLFLCAVSTQACASDFWKEDVWKNQDRGFLYYPDEEKPKPKTTPFKDLNSIQSADELKAEHAFRLANASFNPTEENVLAFQEVNYFVQEKASLFTDVYRRTSWQNPQFDFSTLNPAANFAQVALNSSRAEQKKEDIRSLTQSWGLMYFYRSDCRFCEIQSPLIKRLQTEYGFELLAVSLDGSANPHFPDALPDNGVSQLLTNGEGLSRVPALFMVKSDKSQSYLVSSGVLSLEDMLSRIQTLALKSPGQSLFRGQDALSPHQNAS</sequence>
<accession>A0A6L6YI90</accession>
<reference evidence="2 3" key="1">
    <citation type="submission" date="2019-12" db="EMBL/GenBank/DDBJ databases">
        <title>Microbes associate with the intestines of laboratory mice.</title>
        <authorList>
            <person name="Navarre W."/>
            <person name="Wong E."/>
        </authorList>
    </citation>
    <scope>NUCLEOTIDE SEQUENCE [LARGE SCALE GENOMIC DNA]</scope>
    <source>
        <strain evidence="2 3">NM82_D38</strain>
    </source>
</reference>
<protein>
    <submittedName>
        <fullName evidence="2">Conjugal transfer protein TraF</fullName>
    </submittedName>
</protein>
<organism evidence="2 3">
    <name type="scientific">Parasutterella muris</name>
    <dbReference type="NCBI Taxonomy" id="2565572"/>
    <lineage>
        <taxon>Bacteria</taxon>
        <taxon>Pseudomonadati</taxon>
        <taxon>Pseudomonadota</taxon>
        <taxon>Betaproteobacteria</taxon>
        <taxon>Burkholderiales</taxon>
        <taxon>Sutterellaceae</taxon>
        <taxon>Parasutterella</taxon>
    </lineage>
</organism>
<dbReference type="OrthoDB" id="5559625at2"/>
<evidence type="ECO:0000313" key="3">
    <source>
        <dbReference type="Proteomes" id="UP000472580"/>
    </source>
</evidence>
<evidence type="ECO:0000313" key="2">
    <source>
        <dbReference type="EMBL" id="MVX56433.1"/>
    </source>
</evidence>
<dbReference type="EMBL" id="WSRP01000010">
    <property type="protein sequence ID" value="MVX56433.1"/>
    <property type="molecule type" value="Genomic_DNA"/>
</dbReference>
<comment type="caution">
    <text evidence="2">The sequence shown here is derived from an EMBL/GenBank/DDBJ whole genome shotgun (WGS) entry which is preliminary data.</text>
</comment>
<dbReference type="Pfam" id="PF13728">
    <property type="entry name" value="TraF"/>
    <property type="match status" value="1"/>
</dbReference>
<feature type="chain" id="PRO_5026757954" evidence="1">
    <location>
        <begin position="23"/>
        <end position="274"/>
    </location>
</feature>